<evidence type="ECO:0000256" key="36">
    <source>
        <dbReference type="ARBA" id="ARBA00080564"/>
    </source>
</evidence>
<dbReference type="eggNOG" id="ENOG502QQKQ">
    <property type="taxonomic scope" value="Eukaryota"/>
</dbReference>
<evidence type="ECO:0000313" key="42">
    <source>
        <dbReference type="EMBL" id="ELW63801.1"/>
    </source>
</evidence>
<dbReference type="GO" id="GO:0005581">
    <property type="term" value="C:collagen trimer"/>
    <property type="evidence" value="ECO:0007669"/>
    <property type="project" value="UniProtKB-KW"/>
</dbReference>
<dbReference type="AlphaFoldDB" id="L9KM01"/>
<dbReference type="Proteomes" id="UP000011518">
    <property type="component" value="Unassembled WGS sequence"/>
</dbReference>
<dbReference type="InterPro" id="IPR016187">
    <property type="entry name" value="CTDL_fold"/>
</dbReference>
<feature type="compositionally biased region" description="Basic and acidic residues" evidence="39">
    <location>
        <begin position="1038"/>
        <end position="1054"/>
    </location>
</feature>
<evidence type="ECO:0000256" key="2">
    <source>
        <dbReference type="ARBA" id="ARBA00004496"/>
    </source>
</evidence>
<dbReference type="GO" id="GO:0000445">
    <property type="term" value="C:THO complex part of transcription export complex"/>
    <property type="evidence" value="ECO:0007669"/>
    <property type="project" value="TreeGrafter"/>
</dbReference>
<dbReference type="InterPro" id="IPR021861">
    <property type="entry name" value="THO_THOC1"/>
</dbReference>
<dbReference type="GO" id="GO:0003723">
    <property type="term" value="F:RNA binding"/>
    <property type="evidence" value="ECO:0007669"/>
    <property type="project" value="UniProtKB-KW"/>
</dbReference>
<evidence type="ECO:0000256" key="37">
    <source>
        <dbReference type="ARBA" id="ARBA00081384"/>
    </source>
</evidence>
<keyword evidence="7" id="KW-0963">Cytoplasm</keyword>
<dbReference type="Pfam" id="PF00059">
    <property type="entry name" value="Lectin_C"/>
    <property type="match status" value="1"/>
</dbReference>
<dbReference type="GO" id="GO:0008380">
    <property type="term" value="P:RNA splicing"/>
    <property type="evidence" value="ECO:0007669"/>
    <property type="project" value="UniProtKB-KW"/>
</dbReference>
<keyword evidence="31" id="KW-0508">mRNA splicing</keyword>
<evidence type="ECO:0000256" key="23">
    <source>
        <dbReference type="ARBA" id="ARBA00023015"/>
    </source>
</evidence>
<keyword evidence="12" id="KW-0053">Apoptosis</keyword>
<dbReference type="GO" id="GO:0016363">
    <property type="term" value="C:nuclear matrix"/>
    <property type="evidence" value="ECO:0007669"/>
    <property type="project" value="UniProtKB-SubCell"/>
</dbReference>
<evidence type="ECO:0000256" key="4">
    <source>
        <dbReference type="ARBA" id="ARBA00004642"/>
    </source>
</evidence>
<feature type="region of interest" description="Disordered" evidence="39">
    <location>
        <begin position="335"/>
        <end position="486"/>
    </location>
</feature>
<keyword evidence="26" id="KW-0238">DNA-binding</keyword>
<evidence type="ECO:0000256" key="10">
    <source>
        <dbReference type="ARBA" id="ARBA00022664"/>
    </source>
</evidence>
<dbReference type="Gene3D" id="3.10.100.10">
    <property type="entry name" value="Mannose-Binding Protein A, subunit A"/>
    <property type="match status" value="1"/>
</dbReference>
<protein>
    <recommendedName>
        <fullName evidence="5">Collectin-12</fullName>
    </recommendedName>
    <alternativeName>
        <fullName evidence="37">Collectin placenta protein 1</fullName>
    </alternativeName>
    <alternativeName>
        <fullName evidence="36">Nuclear matrix protein p84</fullName>
    </alternativeName>
    <alternativeName>
        <fullName evidence="35">THO complex subunit 1</fullName>
    </alternativeName>
</protein>
<evidence type="ECO:0000259" key="40">
    <source>
        <dbReference type="PROSITE" id="PS50017"/>
    </source>
</evidence>
<feature type="region of interest" description="Disordered" evidence="39">
    <location>
        <begin position="1018"/>
        <end position="1054"/>
    </location>
</feature>
<evidence type="ECO:0000256" key="15">
    <source>
        <dbReference type="ARBA" id="ARBA00022737"/>
    </source>
</evidence>
<evidence type="ECO:0000256" key="1">
    <source>
        <dbReference type="ARBA" id="ARBA00004109"/>
    </source>
</evidence>
<evidence type="ECO:0000256" key="14">
    <source>
        <dbReference type="ARBA" id="ARBA00022734"/>
    </source>
</evidence>
<dbReference type="PROSITE" id="PS00615">
    <property type="entry name" value="C_TYPE_LECTIN_1"/>
    <property type="match status" value="1"/>
</dbReference>
<organism evidence="42 43">
    <name type="scientific">Tupaia chinensis</name>
    <name type="common">Chinese tree shrew</name>
    <name type="synonym">Tupaia belangeri chinensis</name>
    <dbReference type="NCBI Taxonomy" id="246437"/>
    <lineage>
        <taxon>Eukaryota</taxon>
        <taxon>Metazoa</taxon>
        <taxon>Chordata</taxon>
        <taxon>Craniata</taxon>
        <taxon>Vertebrata</taxon>
        <taxon>Euteleostomi</taxon>
        <taxon>Mammalia</taxon>
        <taxon>Eutheria</taxon>
        <taxon>Euarchontoglires</taxon>
        <taxon>Scandentia</taxon>
        <taxon>Tupaiidae</taxon>
        <taxon>Tupaia</taxon>
    </lineage>
</organism>
<evidence type="ECO:0000256" key="11">
    <source>
        <dbReference type="ARBA" id="ARBA00022692"/>
    </source>
</evidence>
<sequence length="1142" mass="127826">METSRQTYDNKLTAVESDLKKLEKTSKNKDTLEKLQASGDALVDRQSQLKETLENNSFLITTVNKTLQAYNGYVTNLQQDTSVLQGNLQNQMYSHNVVIMNLNNLNLTQVQQRNLITNLQRSVDDTSQAIQRIKNDFQNLQQVFLQAKKDTDWLKEKVQSLQTLAANNSALAKANNDTLEDMNSQLNSFTGQMDNITTISQANEQNLKDLQDLHKDAENRTAIKFSQLEERFQVFETDIVNIISNISYTAHHLRTLTSNLNEVRTTCTDTLTKHTDDLTSLNNTLANIRLDSVSLRMQQDMMRSRLDTEVANLSVIMEEMKLVDSKHGQLIKNFTILQGPPGPRGPKGDRGSQGPPGPTGNKGQKGEKGEPGPPGPAGERGPIGPVGPPGERGGKGSKGSQGPKGSRGSPGKPGPQGPNGDPGPPGPPGKDGLPGPQGPPGFQGLQGTVGEPGVPGPRGLPGLPGVPGMPGPKGPPGPPGPSGAVVPLALQYEPTSAPEANGCPPHWKNFTDKCYYFSVEREIFEDAKLFCEDKSSHLVFINTKEEQQWIKKQMAGRDSHWIGLTDLEQENEWKWLDGTSPDYKNWKAGQPDNWGHGHGPGEDCAGLIYAGQWNDFQCEDINNFICEKDRETALSPPELQTASLPTDSLTGRSSWQSRCSRLDVISGRRRAVAGTRSREDVSDAATLQFARSANAVYGLNLQSQFNLENVTVFNTNEQESTLGQKHTEDREEGMDVEEGEMGDDEAPTTCSIPIDYNLYRKFWSLQDYFRNPVQCYEKISWKTFLKYSEEVLAVFKSYKLDDTQASRKKMEELKTGGEHVYFAKFLTSEKLMDLQLSDSNFRRHILLQYLILFQYLKGQVKFKSSNYVLTDEQSLWIEDTTKSVYQHILNTEENWNSWKNEGCPSFVKERASDTKPARVVRKRTAPEDFLGKGPNKKILMGKEYMPTLEEFFEEAIEQADPENMVENEYKAVNNSNYGWRALRLLARRSPHFFQPTNQQFKSLPEYLENMVIKLAKELPPPSEEIKTGEDEDEEDNDALLKENESPDVRRDKPVTGEQIEVFANKLGEQWKILAPYLEMKDSEIRQIECDSEDVKMRAKQLLVAWQDQEGAHATPETLISALNKSGLSDLAESLTNDNETSS</sequence>
<keyword evidence="22" id="KW-0007">Acetylation</keyword>
<dbReference type="CDD" id="cd08318">
    <property type="entry name" value="Death_NMPP84"/>
    <property type="match status" value="1"/>
</dbReference>
<feature type="compositionally biased region" description="Acidic residues" evidence="39">
    <location>
        <begin position="730"/>
        <end position="746"/>
    </location>
</feature>
<keyword evidence="13" id="KW-0479">Metal-binding</keyword>
<feature type="compositionally biased region" description="Pro residues" evidence="39">
    <location>
        <begin position="412"/>
        <end position="428"/>
    </location>
</feature>
<feature type="compositionally biased region" description="Pro residues" evidence="39">
    <location>
        <begin position="467"/>
        <end position="481"/>
    </location>
</feature>
<keyword evidence="15" id="KW-0677">Repeat</keyword>
<evidence type="ECO:0000256" key="7">
    <source>
        <dbReference type="ARBA" id="ARBA00022490"/>
    </source>
</evidence>
<dbReference type="GO" id="GO:0006406">
    <property type="term" value="P:mRNA export from nucleus"/>
    <property type="evidence" value="ECO:0007669"/>
    <property type="project" value="TreeGrafter"/>
</dbReference>
<evidence type="ECO:0000313" key="43">
    <source>
        <dbReference type="Proteomes" id="UP000011518"/>
    </source>
</evidence>
<dbReference type="GO" id="GO:0006955">
    <property type="term" value="P:immune response"/>
    <property type="evidence" value="ECO:0007669"/>
    <property type="project" value="UniProtKB-ARBA"/>
</dbReference>
<feature type="domain" description="Death" evidence="40">
    <location>
        <begin position="1055"/>
        <end position="1138"/>
    </location>
</feature>
<keyword evidence="18" id="KW-0832">Ubl conjugation</keyword>
<dbReference type="PANTHER" id="PTHR13265:SF2">
    <property type="entry name" value="THO COMPLEX SUBUNIT 1"/>
    <property type="match status" value="1"/>
</dbReference>
<keyword evidence="19" id="KW-0694">RNA-binding</keyword>
<feature type="region of interest" description="Disordered" evidence="39">
    <location>
        <begin position="718"/>
        <end position="746"/>
    </location>
</feature>
<keyword evidence="11" id="KW-0812">Transmembrane</keyword>
<evidence type="ECO:0000256" key="39">
    <source>
        <dbReference type="SAM" id="MobiDB-lite"/>
    </source>
</evidence>
<keyword evidence="16" id="KW-0509">mRNA transport</keyword>
<keyword evidence="14" id="KW-0430">Lectin</keyword>
<keyword evidence="8" id="KW-1017">Isopeptide bond</keyword>
<dbReference type="InterPro" id="IPR000488">
    <property type="entry name" value="Death_dom"/>
</dbReference>
<comment type="subcellular location">
    <subcellularLocation>
        <location evidence="2">Cytoplasm</location>
    </subcellularLocation>
    <subcellularLocation>
        <location evidence="3">Membrane</location>
        <topology evidence="3">Single-pass type II membrane protein</topology>
    </subcellularLocation>
    <subcellularLocation>
        <location evidence="1">Nucleus matrix</location>
    </subcellularLocation>
    <subcellularLocation>
        <location evidence="4">Nucleus</location>
        <location evidence="4">Nucleoplasm</location>
    </subcellularLocation>
</comment>
<evidence type="ECO:0000256" key="18">
    <source>
        <dbReference type="ARBA" id="ARBA00022843"/>
    </source>
</evidence>
<evidence type="ECO:0000256" key="19">
    <source>
        <dbReference type="ARBA" id="ARBA00022884"/>
    </source>
</evidence>
<evidence type="ECO:0000256" key="29">
    <source>
        <dbReference type="ARBA" id="ARBA00023163"/>
    </source>
</evidence>
<dbReference type="EMBL" id="KB320761">
    <property type="protein sequence ID" value="ELW63801.1"/>
    <property type="molecule type" value="Genomic_DNA"/>
</dbReference>
<dbReference type="GO" id="GO:0007165">
    <property type="term" value="P:signal transduction"/>
    <property type="evidence" value="ECO:0007669"/>
    <property type="project" value="InterPro"/>
</dbReference>
<keyword evidence="43" id="KW-1185">Reference proteome</keyword>
<evidence type="ECO:0000256" key="12">
    <source>
        <dbReference type="ARBA" id="ARBA00022703"/>
    </source>
</evidence>
<evidence type="ECO:0000256" key="28">
    <source>
        <dbReference type="ARBA" id="ARBA00023157"/>
    </source>
</evidence>
<dbReference type="SMART" id="SM00005">
    <property type="entry name" value="DEATH"/>
    <property type="match status" value="1"/>
</dbReference>
<dbReference type="PROSITE" id="PS50017">
    <property type="entry name" value="DEATH_DOMAIN"/>
    <property type="match status" value="1"/>
</dbReference>
<evidence type="ECO:0000256" key="5">
    <source>
        <dbReference type="ARBA" id="ARBA00017460"/>
    </source>
</evidence>
<reference evidence="43" key="2">
    <citation type="journal article" date="2013" name="Nat. Commun.">
        <title>Genome of the Chinese tree shrew.</title>
        <authorList>
            <person name="Fan Y."/>
            <person name="Huang Z.Y."/>
            <person name="Cao C.C."/>
            <person name="Chen C.S."/>
            <person name="Chen Y.X."/>
            <person name="Fan D.D."/>
            <person name="He J."/>
            <person name="Hou H.L."/>
            <person name="Hu L."/>
            <person name="Hu X.T."/>
            <person name="Jiang X.T."/>
            <person name="Lai R."/>
            <person name="Lang Y.S."/>
            <person name="Liang B."/>
            <person name="Liao S.G."/>
            <person name="Mu D."/>
            <person name="Ma Y.Y."/>
            <person name="Niu Y.Y."/>
            <person name="Sun X.Q."/>
            <person name="Xia J.Q."/>
            <person name="Xiao J."/>
            <person name="Xiong Z.Q."/>
            <person name="Xu L."/>
            <person name="Yang L."/>
            <person name="Zhang Y."/>
            <person name="Zhao W."/>
            <person name="Zhao X.D."/>
            <person name="Zheng Y.T."/>
            <person name="Zhou J.M."/>
            <person name="Zhu Y.B."/>
            <person name="Zhang G.J."/>
            <person name="Wang J."/>
            <person name="Yao Y.G."/>
        </authorList>
    </citation>
    <scope>NUCLEOTIDE SEQUENCE [LARGE SCALE GENOMIC DNA]</scope>
</reference>
<evidence type="ECO:0000256" key="27">
    <source>
        <dbReference type="ARBA" id="ARBA00023136"/>
    </source>
</evidence>
<feature type="coiled-coil region" evidence="38">
    <location>
        <begin position="116"/>
        <end position="150"/>
    </location>
</feature>
<reference evidence="43" key="1">
    <citation type="submission" date="2012-07" db="EMBL/GenBank/DDBJ databases">
        <title>Genome of the Chinese tree shrew, a rising model animal genetically related to primates.</title>
        <authorList>
            <person name="Zhang G."/>
            <person name="Fan Y."/>
            <person name="Yao Y."/>
            <person name="Huang Z."/>
        </authorList>
    </citation>
    <scope>NUCLEOTIDE SEQUENCE [LARGE SCALE GENOMIC DNA]</scope>
</reference>
<evidence type="ECO:0000259" key="41">
    <source>
        <dbReference type="PROSITE" id="PS50041"/>
    </source>
</evidence>
<keyword evidence="25" id="KW-0176">Collagen</keyword>
<dbReference type="SUPFAM" id="SSF47986">
    <property type="entry name" value="DEATH domain"/>
    <property type="match status" value="1"/>
</dbReference>
<dbReference type="Pfam" id="PF26004">
    <property type="entry name" value="COLEC12"/>
    <property type="match status" value="1"/>
</dbReference>
<evidence type="ECO:0000256" key="3">
    <source>
        <dbReference type="ARBA" id="ARBA00004606"/>
    </source>
</evidence>
<name>L9KM01_TUPCH</name>
<dbReference type="PANTHER" id="PTHR13265">
    <property type="entry name" value="THO COMPLEX SUBUNIT 1"/>
    <property type="match status" value="1"/>
</dbReference>
<keyword evidence="10" id="KW-0507">mRNA processing</keyword>
<keyword evidence="32" id="KW-0539">Nucleus</keyword>
<keyword evidence="27" id="KW-0472">Membrane</keyword>
<dbReference type="Pfam" id="PF00531">
    <property type="entry name" value="Death"/>
    <property type="match status" value="1"/>
</dbReference>
<dbReference type="CDD" id="cd03590">
    <property type="entry name" value="CLECT_DC-SIGN_like"/>
    <property type="match status" value="1"/>
</dbReference>
<dbReference type="GO" id="GO:0030246">
    <property type="term" value="F:carbohydrate binding"/>
    <property type="evidence" value="ECO:0007669"/>
    <property type="project" value="UniProtKB-KW"/>
</dbReference>
<keyword evidence="20" id="KW-0735">Signal-anchor</keyword>
<evidence type="ECO:0000256" key="31">
    <source>
        <dbReference type="ARBA" id="ARBA00023187"/>
    </source>
</evidence>
<keyword evidence="28" id="KW-1015">Disulfide bond</keyword>
<gene>
    <name evidence="42" type="ORF">TREES_T100009921</name>
</gene>
<dbReference type="GO" id="GO:0006915">
    <property type="term" value="P:apoptotic process"/>
    <property type="evidence" value="ECO:0007669"/>
    <property type="project" value="UniProtKB-KW"/>
</dbReference>
<evidence type="ECO:0000256" key="38">
    <source>
        <dbReference type="SAM" id="Coils"/>
    </source>
</evidence>
<dbReference type="InterPro" id="IPR033989">
    <property type="entry name" value="CD209-like_CTLD"/>
</dbReference>
<dbReference type="Pfam" id="PF11957">
    <property type="entry name" value="efThoc1"/>
    <property type="match status" value="1"/>
</dbReference>
<feature type="domain" description="C-type lectin" evidence="41">
    <location>
        <begin position="510"/>
        <end position="627"/>
    </location>
</feature>
<evidence type="ECO:0000256" key="9">
    <source>
        <dbReference type="ARBA" id="ARBA00022553"/>
    </source>
</evidence>
<dbReference type="SMART" id="SM00034">
    <property type="entry name" value="CLECT"/>
    <property type="match status" value="1"/>
</dbReference>
<evidence type="ECO:0000256" key="13">
    <source>
        <dbReference type="ARBA" id="ARBA00022723"/>
    </source>
</evidence>
<dbReference type="FunFam" id="1.10.533.10:FF:000025">
    <property type="entry name" value="THO complex subunit 1"/>
    <property type="match status" value="1"/>
</dbReference>
<evidence type="ECO:0000256" key="33">
    <source>
        <dbReference type="ARBA" id="ARBA00061272"/>
    </source>
</evidence>
<dbReference type="InterPro" id="IPR018378">
    <property type="entry name" value="C-type_lectin_CS"/>
</dbReference>
<evidence type="ECO:0000256" key="25">
    <source>
        <dbReference type="ARBA" id="ARBA00023119"/>
    </source>
</evidence>
<evidence type="ECO:0000256" key="22">
    <source>
        <dbReference type="ARBA" id="ARBA00022990"/>
    </source>
</evidence>
<proteinExistence type="inferred from homology"/>
<keyword evidence="21" id="KW-1133">Transmembrane helix</keyword>
<dbReference type="InParanoid" id="L9KM01"/>
<evidence type="ECO:0000256" key="24">
    <source>
        <dbReference type="ARBA" id="ARBA00023054"/>
    </source>
</evidence>
<evidence type="ECO:0000256" key="21">
    <source>
        <dbReference type="ARBA" id="ARBA00022989"/>
    </source>
</evidence>
<dbReference type="PROSITE" id="PS50041">
    <property type="entry name" value="C_TYPE_LECTIN_2"/>
    <property type="match status" value="1"/>
</dbReference>
<evidence type="ECO:0000256" key="8">
    <source>
        <dbReference type="ARBA" id="ARBA00022499"/>
    </source>
</evidence>
<dbReference type="Gene3D" id="1.10.533.10">
    <property type="entry name" value="Death Domain, Fas"/>
    <property type="match status" value="1"/>
</dbReference>
<evidence type="ECO:0000256" key="26">
    <source>
        <dbReference type="ARBA" id="ARBA00023125"/>
    </source>
</evidence>
<evidence type="ECO:0000256" key="6">
    <source>
        <dbReference type="ARBA" id="ARBA00022448"/>
    </source>
</evidence>
<dbReference type="GO" id="GO:0003677">
    <property type="term" value="F:DNA binding"/>
    <property type="evidence" value="ECO:0007669"/>
    <property type="project" value="UniProtKB-KW"/>
</dbReference>
<evidence type="ECO:0000256" key="16">
    <source>
        <dbReference type="ARBA" id="ARBA00022816"/>
    </source>
</evidence>
<dbReference type="InterPro" id="IPR008160">
    <property type="entry name" value="Collagen"/>
</dbReference>
<evidence type="ECO:0000256" key="20">
    <source>
        <dbReference type="ARBA" id="ARBA00022968"/>
    </source>
</evidence>
<keyword evidence="23" id="KW-0805">Transcription regulation</keyword>
<dbReference type="InterPro" id="IPR016186">
    <property type="entry name" value="C-type_lectin-like/link_sf"/>
</dbReference>
<evidence type="ECO:0000256" key="30">
    <source>
        <dbReference type="ARBA" id="ARBA00023170"/>
    </source>
</evidence>
<dbReference type="InterPro" id="IPR011029">
    <property type="entry name" value="DEATH-like_dom_sf"/>
</dbReference>
<keyword evidence="24 38" id="KW-0175">Coiled coil</keyword>
<dbReference type="SUPFAM" id="SSF56436">
    <property type="entry name" value="C-type lectin-like"/>
    <property type="match status" value="1"/>
</dbReference>
<comment type="similarity">
    <text evidence="33">Belongs to the THOC1 family.</text>
</comment>
<comment type="subunit">
    <text evidence="34">The extracellular domain forms a stable trimer. The extracellular domain interacts with fibrillar amyloid-beta peptide.</text>
</comment>
<dbReference type="STRING" id="246437.L9KM01"/>
<keyword evidence="17" id="KW-0106">Calcium</keyword>
<dbReference type="GO" id="GO:0006397">
    <property type="term" value="P:mRNA processing"/>
    <property type="evidence" value="ECO:0007669"/>
    <property type="project" value="UniProtKB-KW"/>
</dbReference>
<evidence type="ECO:0000256" key="35">
    <source>
        <dbReference type="ARBA" id="ARBA00069888"/>
    </source>
</evidence>
<dbReference type="Pfam" id="PF01391">
    <property type="entry name" value="Collagen"/>
    <property type="match status" value="2"/>
</dbReference>
<dbReference type="FunFam" id="3.10.100.10:FF:000017">
    <property type="entry name" value="collectin-12 isoform X1"/>
    <property type="match status" value="1"/>
</dbReference>
<accession>L9KM01</accession>
<feature type="compositionally biased region" description="Low complexity" evidence="39">
    <location>
        <begin position="398"/>
        <end position="410"/>
    </location>
</feature>
<dbReference type="InterPro" id="IPR058762">
    <property type="entry name" value="COLEC12_dom"/>
</dbReference>
<dbReference type="GO" id="GO:0016020">
    <property type="term" value="C:membrane"/>
    <property type="evidence" value="ECO:0007669"/>
    <property type="project" value="UniProtKB-SubCell"/>
</dbReference>
<dbReference type="GO" id="GO:0005737">
    <property type="term" value="C:cytoplasm"/>
    <property type="evidence" value="ECO:0007669"/>
    <property type="project" value="UniProtKB-SubCell"/>
</dbReference>
<evidence type="ECO:0000256" key="17">
    <source>
        <dbReference type="ARBA" id="ARBA00022837"/>
    </source>
</evidence>
<dbReference type="GO" id="GO:0046872">
    <property type="term" value="F:metal ion binding"/>
    <property type="evidence" value="ECO:0007669"/>
    <property type="project" value="UniProtKB-KW"/>
</dbReference>
<evidence type="ECO:0000256" key="34">
    <source>
        <dbReference type="ARBA" id="ARBA00064704"/>
    </source>
</evidence>
<keyword evidence="29" id="KW-0804">Transcription</keyword>
<feature type="compositionally biased region" description="Low complexity" evidence="39">
    <location>
        <begin position="430"/>
        <end position="452"/>
    </location>
</feature>
<dbReference type="FunCoup" id="L9KM01">
    <property type="interactions" value="571"/>
</dbReference>
<dbReference type="GO" id="GO:0005654">
    <property type="term" value="C:nucleoplasm"/>
    <property type="evidence" value="ECO:0007669"/>
    <property type="project" value="UniProtKB-SubCell"/>
</dbReference>
<evidence type="ECO:0000256" key="32">
    <source>
        <dbReference type="ARBA" id="ARBA00023242"/>
    </source>
</evidence>
<keyword evidence="9" id="KW-0597">Phosphoprotein</keyword>
<keyword evidence="30" id="KW-0675">Receptor</keyword>
<dbReference type="InterPro" id="IPR001304">
    <property type="entry name" value="C-type_lectin-like"/>
</dbReference>
<keyword evidence="6" id="KW-0813">Transport</keyword>